<name>A0A9Q9ATJ4_9PEZI</name>
<proteinExistence type="predicted"/>
<gene>
    <name evidence="1" type="ORF">Slin15195_G077780</name>
</gene>
<protein>
    <submittedName>
        <fullName evidence="1">Uncharacterized protein</fullName>
    </submittedName>
</protein>
<keyword evidence="2" id="KW-1185">Reference proteome</keyword>
<reference evidence="1" key="1">
    <citation type="submission" date="2022-06" db="EMBL/GenBank/DDBJ databases">
        <title>Complete genome sequences of two strains of the flax pathogen Septoria linicola.</title>
        <authorList>
            <person name="Lapalu N."/>
            <person name="Simon A."/>
            <person name="Demenou B."/>
            <person name="Paumier D."/>
            <person name="Guillot M.-P."/>
            <person name="Gout L."/>
            <person name="Valade R."/>
        </authorList>
    </citation>
    <scope>NUCLEOTIDE SEQUENCE</scope>
    <source>
        <strain evidence="1">SE15195</strain>
    </source>
</reference>
<dbReference type="AlphaFoldDB" id="A0A9Q9ATJ4"/>
<evidence type="ECO:0000313" key="2">
    <source>
        <dbReference type="Proteomes" id="UP001056384"/>
    </source>
</evidence>
<evidence type="ECO:0000313" key="1">
    <source>
        <dbReference type="EMBL" id="USW54459.1"/>
    </source>
</evidence>
<sequence>MGTKIDASTRDTPQTYAMMAVDKCSIFPFFSLAAELRDVIYDAAGEGQDDQRCNSDQPNLKATGLAITNLLLVSRQFREEYAARAATNSRLSILDHGELELPARPDSPRLPTGASAIKVVSIHLACFNEHEDWGELDYLHSWTERIVKQLHKLDTLEVHLRLSAAIDNEAVVQKMGGPAWTGFHKLQRIVLWSREGAKKEDRDEEDSGKEQVVFDPHSKRHKFFSIWDATNSQFELVQSKSSAGC</sequence>
<organism evidence="1 2">
    <name type="scientific">Septoria linicola</name>
    <dbReference type="NCBI Taxonomy" id="215465"/>
    <lineage>
        <taxon>Eukaryota</taxon>
        <taxon>Fungi</taxon>
        <taxon>Dikarya</taxon>
        <taxon>Ascomycota</taxon>
        <taxon>Pezizomycotina</taxon>
        <taxon>Dothideomycetes</taxon>
        <taxon>Dothideomycetidae</taxon>
        <taxon>Mycosphaerellales</taxon>
        <taxon>Mycosphaerellaceae</taxon>
        <taxon>Septoria</taxon>
    </lineage>
</organism>
<accession>A0A9Q9ATJ4</accession>
<dbReference type="Proteomes" id="UP001056384">
    <property type="component" value="Chromosome 6"/>
</dbReference>
<dbReference type="EMBL" id="CP099423">
    <property type="protein sequence ID" value="USW54459.1"/>
    <property type="molecule type" value="Genomic_DNA"/>
</dbReference>